<dbReference type="SUPFAM" id="SSF48008">
    <property type="entry name" value="GntR ligand-binding domain-like"/>
    <property type="match status" value="1"/>
</dbReference>
<dbReference type="InterPro" id="IPR008920">
    <property type="entry name" value="TF_FadR/GntR_C"/>
</dbReference>
<protein>
    <submittedName>
        <fullName evidence="5">GntR family transcriptional regulator</fullName>
    </submittedName>
</protein>
<dbReference type="InterPro" id="IPR036388">
    <property type="entry name" value="WH-like_DNA-bd_sf"/>
</dbReference>
<evidence type="ECO:0000256" key="3">
    <source>
        <dbReference type="ARBA" id="ARBA00023163"/>
    </source>
</evidence>
<feature type="domain" description="HTH gntR-type" evidence="4">
    <location>
        <begin position="5"/>
        <end position="72"/>
    </location>
</feature>
<dbReference type="SUPFAM" id="SSF46785">
    <property type="entry name" value="Winged helix' DNA-binding domain"/>
    <property type="match status" value="1"/>
</dbReference>
<dbReference type="InterPro" id="IPR011711">
    <property type="entry name" value="GntR_C"/>
</dbReference>
<dbReference type="Gene3D" id="1.10.10.10">
    <property type="entry name" value="Winged helix-like DNA-binding domain superfamily/Winged helix DNA-binding domain"/>
    <property type="match status" value="1"/>
</dbReference>
<dbReference type="Gene3D" id="1.20.120.530">
    <property type="entry name" value="GntR ligand-binding domain-like"/>
    <property type="match status" value="1"/>
</dbReference>
<evidence type="ECO:0000259" key="4">
    <source>
        <dbReference type="PROSITE" id="PS50949"/>
    </source>
</evidence>
<organism evidence="5">
    <name type="scientific">Bosea sp. NBC_00436</name>
    <dbReference type="NCBI Taxonomy" id="2969620"/>
    <lineage>
        <taxon>Bacteria</taxon>
        <taxon>Pseudomonadati</taxon>
        <taxon>Pseudomonadota</taxon>
        <taxon>Alphaproteobacteria</taxon>
        <taxon>Hyphomicrobiales</taxon>
        <taxon>Boseaceae</taxon>
        <taxon>Bosea</taxon>
    </lineage>
</organism>
<dbReference type="SMART" id="SM00895">
    <property type="entry name" value="FCD"/>
    <property type="match status" value="1"/>
</dbReference>
<name>A0A9E8A252_9HYPH</name>
<evidence type="ECO:0000313" key="5">
    <source>
        <dbReference type="EMBL" id="UZF90136.1"/>
    </source>
</evidence>
<evidence type="ECO:0000256" key="2">
    <source>
        <dbReference type="ARBA" id="ARBA00023125"/>
    </source>
</evidence>
<accession>A0A9E8A252</accession>
<dbReference type="SMART" id="SM00345">
    <property type="entry name" value="HTH_GNTR"/>
    <property type="match status" value="1"/>
</dbReference>
<dbReference type="PROSITE" id="PS50949">
    <property type="entry name" value="HTH_GNTR"/>
    <property type="match status" value="1"/>
</dbReference>
<keyword evidence="5" id="KW-0614">Plasmid</keyword>
<dbReference type="EMBL" id="CP102775">
    <property type="protein sequence ID" value="UZF90136.1"/>
    <property type="molecule type" value="Genomic_DNA"/>
</dbReference>
<keyword evidence="3" id="KW-0804">Transcription</keyword>
<geneLocation type="plasmid" evidence="5">
    <name>pNBC436</name>
</geneLocation>
<dbReference type="PANTHER" id="PTHR43537:SF5">
    <property type="entry name" value="UXU OPERON TRANSCRIPTIONAL REGULATOR"/>
    <property type="match status" value="1"/>
</dbReference>
<dbReference type="GO" id="GO:0003677">
    <property type="term" value="F:DNA binding"/>
    <property type="evidence" value="ECO:0007669"/>
    <property type="project" value="UniProtKB-KW"/>
</dbReference>
<proteinExistence type="predicted"/>
<dbReference type="InterPro" id="IPR000524">
    <property type="entry name" value="Tscrpt_reg_HTH_GntR"/>
</dbReference>
<sequence length="217" mass="25032">MKITSEYADHVERVLRERIATHELPPGAKLKEMDLADEFNISRPRVRQILTALAGRGLVEKMPNHGVTVARLNAKDLYDLFDLFEFLESLGARLACLNSKPKHWAELVALFGAPMDEALEKQDIEAIFQAVHAYRREVIKRANNPHLTDSLDRIYDRTQMLIRRLLLLPGRAPLSVREHRKILDAMINSDADAAEKMKRKNFQTARSFLEKYQEFLL</sequence>
<dbReference type="GO" id="GO:0003700">
    <property type="term" value="F:DNA-binding transcription factor activity"/>
    <property type="evidence" value="ECO:0007669"/>
    <property type="project" value="InterPro"/>
</dbReference>
<gene>
    <name evidence="5" type="ORF">NWE54_26700</name>
</gene>
<evidence type="ECO:0000256" key="1">
    <source>
        <dbReference type="ARBA" id="ARBA00023015"/>
    </source>
</evidence>
<dbReference type="InterPro" id="IPR036390">
    <property type="entry name" value="WH_DNA-bd_sf"/>
</dbReference>
<dbReference type="Pfam" id="PF00392">
    <property type="entry name" value="GntR"/>
    <property type="match status" value="1"/>
</dbReference>
<keyword evidence="1" id="KW-0805">Transcription regulation</keyword>
<dbReference type="Pfam" id="PF07729">
    <property type="entry name" value="FCD"/>
    <property type="match status" value="1"/>
</dbReference>
<reference evidence="5" key="1">
    <citation type="submission" date="2022-08" db="EMBL/GenBank/DDBJ databases">
        <title>Complete Genome Sequences of 2 Bosea sp. soil isolates.</title>
        <authorList>
            <person name="Alvarez Arevalo M."/>
            <person name="Sterndorff E.B."/>
            <person name="Faurdal D."/>
            <person name="Joergensen T.S."/>
            <person name="Weber T."/>
        </authorList>
    </citation>
    <scope>NUCLEOTIDE SEQUENCE</scope>
    <source>
        <strain evidence="5">NBC_00436</strain>
        <plasmid evidence="5">pNBC436</plasmid>
    </source>
</reference>
<dbReference type="CDD" id="cd07377">
    <property type="entry name" value="WHTH_GntR"/>
    <property type="match status" value="1"/>
</dbReference>
<keyword evidence="2" id="KW-0238">DNA-binding</keyword>
<dbReference type="PANTHER" id="PTHR43537">
    <property type="entry name" value="TRANSCRIPTIONAL REGULATOR, GNTR FAMILY"/>
    <property type="match status" value="1"/>
</dbReference>
<dbReference type="AlphaFoldDB" id="A0A9E8A252"/>